<feature type="domain" description="Agd3 CBM87" evidence="1">
    <location>
        <begin position="60"/>
        <end position="186"/>
    </location>
</feature>
<evidence type="ECO:0000313" key="2">
    <source>
        <dbReference type="EMBL" id="GGG42542.1"/>
    </source>
</evidence>
<reference evidence="2" key="1">
    <citation type="journal article" date="2014" name="Int. J. Syst. Evol. Microbiol.">
        <title>Complete genome sequence of Corynebacterium casei LMG S-19264T (=DSM 44701T), isolated from a smear-ripened cheese.</title>
        <authorList>
            <consortium name="US DOE Joint Genome Institute (JGI-PGF)"/>
            <person name="Walter F."/>
            <person name="Albersmeier A."/>
            <person name="Kalinowski J."/>
            <person name="Ruckert C."/>
        </authorList>
    </citation>
    <scope>NUCLEOTIDE SEQUENCE</scope>
    <source>
        <strain evidence="2">CGMCC 1.12187</strain>
    </source>
</reference>
<evidence type="ECO:0000313" key="3">
    <source>
        <dbReference type="Proteomes" id="UP000638848"/>
    </source>
</evidence>
<comment type="caution">
    <text evidence="2">The sequence shown here is derived from an EMBL/GenBank/DDBJ whole genome shotgun (WGS) entry which is preliminary data.</text>
</comment>
<dbReference type="RefSeq" id="WP_188533891.1">
    <property type="nucleotide sequence ID" value="NZ_BMEQ01000001.1"/>
</dbReference>
<dbReference type="InterPro" id="IPR056827">
    <property type="entry name" value="CBM87_Agd3"/>
</dbReference>
<dbReference type="AlphaFoldDB" id="A0A917GEU8"/>
<organism evidence="2 3">
    <name type="scientific">Kocuria dechangensis</name>
    <dbReference type="NCBI Taxonomy" id="1176249"/>
    <lineage>
        <taxon>Bacteria</taxon>
        <taxon>Bacillati</taxon>
        <taxon>Actinomycetota</taxon>
        <taxon>Actinomycetes</taxon>
        <taxon>Micrococcales</taxon>
        <taxon>Micrococcaceae</taxon>
        <taxon>Kocuria</taxon>
    </lineage>
</organism>
<reference evidence="2" key="2">
    <citation type="submission" date="2020-09" db="EMBL/GenBank/DDBJ databases">
        <authorList>
            <person name="Sun Q."/>
            <person name="Zhou Y."/>
        </authorList>
    </citation>
    <scope>NUCLEOTIDE SEQUENCE</scope>
    <source>
        <strain evidence="2">CGMCC 1.12187</strain>
    </source>
</reference>
<accession>A0A917GEU8</accession>
<dbReference type="Pfam" id="PF25116">
    <property type="entry name" value="CBM87_Agd3"/>
    <property type="match status" value="1"/>
</dbReference>
<dbReference type="EMBL" id="BMEQ01000001">
    <property type="protein sequence ID" value="GGG42542.1"/>
    <property type="molecule type" value="Genomic_DNA"/>
</dbReference>
<protein>
    <recommendedName>
        <fullName evidence="1">Agd3 CBM87 domain-containing protein</fullName>
    </recommendedName>
</protein>
<evidence type="ECO:0000259" key="1">
    <source>
        <dbReference type="Pfam" id="PF25116"/>
    </source>
</evidence>
<keyword evidence="3" id="KW-1185">Reference proteome</keyword>
<gene>
    <name evidence="2" type="ORF">GCM10011374_01140</name>
</gene>
<dbReference type="Proteomes" id="UP000638848">
    <property type="component" value="Unassembled WGS sequence"/>
</dbReference>
<proteinExistence type="predicted"/>
<sequence length="746" mass="79622">MNHSILSSAGSTAHRSPAESRKWVRVTALAAALLLAGPVAQTMTAPADAAVAKAVNPKIDLRVLVVSDGSEMITAYQDRLTREGIPFQVLDLRQSGRPAVNDAYLTTVDAEAPHARFQGVIMPNSAPAGMTPAELTALHEYQARFGVRQISAYVYPGAQHGMNAPTYSGKVDGLSATVTAAAKTKENGHGYLKGTVKLDNIDPNVDESYGYLGTPASTPGVTVTPLVTATAPGTSTQGVLSGVFNDGSREELFNTYASNQYQQHFQVLSHGQIEWLTRGVRLGEYANWFSVHSDDVLMADALWNTGGNCTYGDDCDETVYPSDAPGTTARMVPSDVTYQRNWEQNWAFKIDNTYNGAGTAQYLEEKNTTSDPLLNAYKQNASAFRWINHTYTHLNLGCEKVYGSLGTWTCATNPDGSPKWVSQAAITDEIATNKTFGNTHGLKYEPNALVTGEHSGLKALPQVTTDNPNLAPALSATAVKWTASDASREKEQRAVGSALTVPRYPMNIYYNTATRVQAVDEYNWIYTSRANGGSGICEDNPGTTTCITPLSTTTGFQNYIVPIETRIALSHVVGNDPRPHFVHQSNQTQDRIIYPVLQNILTQYRNTFAASTPVLNPTMTQAGSELLEQSTWRNEQDATAFYWKGQVRVAATGNGASVPVSLPDGATKNGAALPATYAGKDTDRVTVPAGGSVTYSVGTLGWGATSATTVAAPNTFSGTSVPTGPATTEIAPEPVVAPEEAAVAAG</sequence>
<name>A0A917GEU8_9MICC</name>